<dbReference type="Proteomes" id="UP001386955">
    <property type="component" value="Unassembled WGS sequence"/>
</dbReference>
<evidence type="ECO:0000313" key="2">
    <source>
        <dbReference type="Proteomes" id="UP001386955"/>
    </source>
</evidence>
<evidence type="ECO:0000313" key="1">
    <source>
        <dbReference type="EMBL" id="KAK7406694.1"/>
    </source>
</evidence>
<protein>
    <submittedName>
        <fullName evidence="1">Uncharacterized protein</fullName>
    </submittedName>
</protein>
<gene>
    <name evidence="1" type="ORF">VNO78_08324</name>
</gene>
<reference evidence="1 2" key="1">
    <citation type="submission" date="2024-01" db="EMBL/GenBank/DDBJ databases">
        <title>The genomes of 5 underutilized Papilionoideae crops provide insights into root nodulation and disease resistanc.</title>
        <authorList>
            <person name="Jiang F."/>
        </authorList>
    </citation>
    <scope>NUCLEOTIDE SEQUENCE [LARGE SCALE GENOMIC DNA]</scope>
    <source>
        <strain evidence="1">DUOXIRENSHENG_FW03</strain>
        <tissue evidence="1">Leaves</tissue>
    </source>
</reference>
<dbReference type="EMBL" id="JAYMYS010000002">
    <property type="protein sequence ID" value="KAK7406694.1"/>
    <property type="molecule type" value="Genomic_DNA"/>
</dbReference>
<keyword evidence="2" id="KW-1185">Reference proteome</keyword>
<dbReference type="AlphaFoldDB" id="A0AAN9SXR6"/>
<name>A0AAN9SXR6_PSOTE</name>
<organism evidence="1 2">
    <name type="scientific">Psophocarpus tetragonolobus</name>
    <name type="common">Winged bean</name>
    <name type="synonym">Dolichos tetragonolobus</name>
    <dbReference type="NCBI Taxonomy" id="3891"/>
    <lineage>
        <taxon>Eukaryota</taxon>
        <taxon>Viridiplantae</taxon>
        <taxon>Streptophyta</taxon>
        <taxon>Embryophyta</taxon>
        <taxon>Tracheophyta</taxon>
        <taxon>Spermatophyta</taxon>
        <taxon>Magnoliopsida</taxon>
        <taxon>eudicotyledons</taxon>
        <taxon>Gunneridae</taxon>
        <taxon>Pentapetalae</taxon>
        <taxon>rosids</taxon>
        <taxon>fabids</taxon>
        <taxon>Fabales</taxon>
        <taxon>Fabaceae</taxon>
        <taxon>Papilionoideae</taxon>
        <taxon>50 kb inversion clade</taxon>
        <taxon>NPAAA clade</taxon>
        <taxon>indigoferoid/millettioid clade</taxon>
        <taxon>Phaseoleae</taxon>
        <taxon>Psophocarpus</taxon>
    </lineage>
</organism>
<proteinExistence type="predicted"/>
<sequence>MNTPSWNQKEKNTTRVNINLRLMEFSKLSRSHHILLSSQSVNSECAKFAGYERLSQSLRLTGEYDFSDKHKKNKRGVGLLGKVFTFRKICSSHEDEQHNKVAETVLKKEKKRSSWLPDPNRRWPIQGW</sequence>
<comment type="caution">
    <text evidence="1">The sequence shown here is derived from an EMBL/GenBank/DDBJ whole genome shotgun (WGS) entry which is preliminary data.</text>
</comment>
<accession>A0AAN9SXR6</accession>